<evidence type="ECO:0000313" key="1">
    <source>
        <dbReference type="EMBL" id="TCK47675.1"/>
    </source>
</evidence>
<proteinExistence type="predicted"/>
<protein>
    <submittedName>
        <fullName evidence="1">Uncharacterized protein DUF2835</fullName>
    </submittedName>
</protein>
<accession>A0A4R1JAJ8</accession>
<organism evidence="1 2">
    <name type="scientific">Celerinatantimonas diazotrophica</name>
    <dbReference type="NCBI Taxonomy" id="412034"/>
    <lineage>
        <taxon>Bacteria</taxon>
        <taxon>Pseudomonadati</taxon>
        <taxon>Pseudomonadota</taxon>
        <taxon>Gammaproteobacteria</taxon>
        <taxon>Celerinatantimonadaceae</taxon>
        <taxon>Celerinatantimonas</taxon>
    </lineage>
</organism>
<sequence length="73" mass="8539">MKYYRFNISVSYEEFLQVYQGSARYLVIETDEGLTIKTNASNFLPFVSQLGIRGYFCLITDDLNKFHSLERIA</sequence>
<gene>
    <name evidence="1" type="ORF">EV690_2720</name>
</gene>
<dbReference type="Pfam" id="PF11197">
    <property type="entry name" value="DUF2835"/>
    <property type="match status" value="1"/>
</dbReference>
<keyword evidence="2" id="KW-1185">Reference proteome</keyword>
<dbReference type="Proteomes" id="UP000295565">
    <property type="component" value="Unassembled WGS sequence"/>
</dbReference>
<comment type="caution">
    <text evidence="1">The sequence shown here is derived from an EMBL/GenBank/DDBJ whole genome shotgun (WGS) entry which is preliminary data.</text>
</comment>
<dbReference type="RefSeq" id="WP_165872756.1">
    <property type="nucleotide sequence ID" value="NZ_OU594967.1"/>
</dbReference>
<dbReference type="EMBL" id="SMGD01000014">
    <property type="protein sequence ID" value="TCK47675.1"/>
    <property type="molecule type" value="Genomic_DNA"/>
</dbReference>
<evidence type="ECO:0000313" key="2">
    <source>
        <dbReference type="Proteomes" id="UP000295565"/>
    </source>
</evidence>
<name>A0A4R1JAJ8_9GAMM</name>
<reference evidence="1 2" key="1">
    <citation type="submission" date="2019-03" db="EMBL/GenBank/DDBJ databases">
        <title>Genomic Encyclopedia of Type Strains, Phase IV (KMG-IV): sequencing the most valuable type-strain genomes for metagenomic binning, comparative biology and taxonomic classification.</title>
        <authorList>
            <person name="Goeker M."/>
        </authorList>
    </citation>
    <scope>NUCLEOTIDE SEQUENCE [LARGE SCALE GENOMIC DNA]</scope>
    <source>
        <strain evidence="1 2">DSM 18577</strain>
    </source>
</reference>
<dbReference type="AlphaFoldDB" id="A0A4R1JAJ8"/>
<dbReference type="InterPro" id="IPR021363">
    <property type="entry name" value="DUF2835"/>
</dbReference>